<feature type="chain" id="PRO_5036379275" description="Secreted protein" evidence="1">
    <location>
        <begin position="21"/>
        <end position="53"/>
    </location>
</feature>
<evidence type="ECO:0000313" key="4">
    <source>
        <dbReference type="EMBL" id="KAE9056626.1"/>
    </source>
</evidence>
<dbReference type="EMBL" id="QXGA01013284">
    <property type="protein sequence ID" value="KAE9053137.1"/>
    <property type="molecule type" value="Genomic_DNA"/>
</dbReference>
<dbReference type="Proteomes" id="UP000437068">
    <property type="component" value="Unassembled WGS sequence"/>
</dbReference>
<sequence>MPSTMSFSTICFMACALRCAKRMCHRMSCDCFCVVVTKHIFTSPAAARLVCSQ</sequence>
<evidence type="ECO:0000313" key="5">
    <source>
        <dbReference type="EMBL" id="KAE9058439.1"/>
    </source>
</evidence>
<comment type="caution">
    <text evidence="2">The sequence shown here is derived from an EMBL/GenBank/DDBJ whole genome shotgun (WGS) entry which is preliminary data.</text>
</comment>
<dbReference type="EMBL" id="QXFY01011620">
    <property type="protein sequence ID" value="KAE9259970.1"/>
    <property type="molecule type" value="Genomic_DNA"/>
</dbReference>
<dbReference type="Proteomes" id="UP000441208">
    <property type="component" value="Unassembled WGS sequence"/>
</dbReference>
<protein>
    <recommendedName>
        <fullName evidence="16">Secreted protein</fullName>
    </recommendedName>
</protein>
<accession>A0A6A3D4E9</accession>
<dbReference type="Proteomes" id="UP000429523">
    <property type="component" value="Unassembled WGS sequence"/>
</dbReference>
<evidence type="ECO:0000313" key="14">
    <source>
        <dbReference type="Proteomes" id="UP000486351"/>
    </source>
</evidence>
<proteinExistence type="predicted"/>
<evidence type="ECO:0000313" key="9">
    <source>
        <dbReference type="Proteomes" id="UP000429523"/>
    </source>
</evidence>
<organism evidence="2 9">
    <name type="scientific">Phytophthora fragariae</name>
    <dbReference type="NCBI Taxonomy" id="53985"/>
    <lineage>
        <taxon>Eukaryota</taxon>
        <taxon>Sar</taxon>
        <taxon>Stramenopiles</taxon>
        <taxon>Oomycota</taxon>
        <taxon>Peronosporomycetes</taxon>
        <taxon>Peronosporales</taxon>
        <taxon>Peronosporaceae</taxon>
        <taxon>Phytophthora</taxon>
    </lineage>
</organism>
<evidence type="ECO:0000313" key="8">
    <source>
        <dbReference type="EMBL" id="KAE9259970.1"/>
    </source>
</evidence>
<evidence type="ECO:0000313" key="7">
    <source>
        <dbReference type="EMBL" id="KAE9258985.1"/>
    </source>
</evidence>
<dbReference type="EMBL" id="QXGE01011342">
    <property type="protein sequence ID" value="KAE9258985.1"/>
    <property type="molecule type" value="Genomic_DNA"/>
</dbReference>
<dbReference type="EMBL" id="QXFZ01007696">
    <property type="protein sequence ID" value="KAE9056626.1"/>
    <property type="molecule type" value="Genomic_DNA"/>
</dbReference>
<keyword evidence="10" id="KW-1185">Reference proteome</keyword>
<dbReference type="Proteomes" id="UP000486351">
    <property type="component" value="Unassembled WGS sequence"/>
</dbReference>
<evidence type="ECO:0000313" key="11">
    <source>
        <dbReference type="Proteomes" id="UP000437068"/>
    </source>
</evidence>
<dbReference type="EMBL" id="QXGB01012307">
    <property type="protein sequence ID" value="KAE9142706.1"/>
    <property type="molecule type" value="Genomic_DNA"/>
</dbReference>
<reference evidence="9 10" key="1">
    <citation type="submission" date="2018-08" db="EMBL/GenBank/DDBJ databases">
        <title>Genomic investigation of the strawberry pathogen Phytophthora fragariae indicates pathogenicity is determined by transcriptional variation in three key races.</title>
        <authorList>
            <person name="Adams T.M."/>
            <person name="Armitage A.D."/>
            <person name="Sobczyk M.K."/>
            <person name="Bates H.J."/>
            <person name="Dunwell J.M."/>
            <person name="Nellist C.F."/>
            <person name="Harrison R.J."/>
        </authorList>
    </citation>
    <scope>NUCLEOTIDE SEQUENCE [LARGE SCALE GENOMIC DNA]</scope>
    <source>
        <strain evidence="7 11">A4</strain>
        <strain evidence="6 10">NOV-27</strain>
        <strain evidence="3 12">NOV-5</strain>
        <strain evidence="4 13">NOV-71</strain>
        <strain evidence="8 14">NOV-77</strain>
        <strain evidence="2 9">NOV-9</strain>
        <strain evidence="5 15">ONT-3</strain>
    </source>
</reference>
<evidence type="ECO:0000256" key="1">
    <source>
        <dbReference type="SAM" id="SignalP"/>
    </source>
</evidence>
<feature type="signal peptide" evidence="1">
    <location>
        <begin position="1"/>
        <end position="20"/>
    </location>
</feature>
<evidence type="ECO:0000313" key="6">
    <source>
        <dbReference type="EMBL" id="KAE9142706.1"/>
    </source>
</evidence>
<evidence type="ECO:0000313" key="13">
    <source>
        <dbReference type="Proteomes" id="UP000441208"/>
    </source>
</evidence>
<dbReference type="Proteomes" id="UP000440732">
    <property type="component" value="Unassembled WGS sequence"/>
</dbReference>
<dbReference type="EMBL" id="QXFX01006481">
    <property type="protein sequence ID" value="KAE9058439.1"/>
    <property type="molecule type" value="Genomic_DNA"/>
</dbReference>
<evidence type="ECO:0000313" key="15">
    <source>
        <dbReference type="Proteomes" id="UP000488956"/>
    </source>
</evidence>
<evidence type="ECO:0008006" key="16">
    <source>
        <dbReference type="Google" id="ProtNLM"/>
    </source>
</evidence>
<keyword evidence="1" id="KW-0732">Signal</keyword>
<gene>
    <name evidence="7" type="ORF">PF001_g33179</name>
    <name evidence="6" type="ORF">PF005_g33765</name>
    <name evidence="3" type="ORF">PF006_g33652</name>
    <name evidence="4" type="ORF">PF007_g31930</name>
    <name evidence="8" type="ORF">PF008_g33231</name>
    <name evidence="2" type="ORF">PF009_g33505</name>
    <name evidence="5" type="ORF">PF010_g30998</name>
</gene>
<dbReference type="EMBL" id="QXGF01011664">
    <property type="protein sequence ID" value="KAE8916169.1"/>
    <property type="molecule type" value="Genomic_DNA"/>
</dbReference>
<dbReference type="AlphaFoldDB" id="A0A6A3D4E9"/>
<evidence type="ECO:0000313" key="2">
    <source>
        <dbReference type="EMBL" id="KAE8916169.1"/>
    </source>
</evidence>
<evidence type="ECO:0000313" key="3">
    <source>
        <dbReference type="EMBL" id="KAE9053137.1"/>
    </source>
</evidence>
<evidence type="ECO:0000313" key="10">
    <source>
        <dbReference type="Proteomes" id="UP000433483"/>
    </source>
</evidence>
<evidence type="ECO:0000313" key="12">
    <source>
        <dbReference type="Proteomes" id="UP000440732"/>
    </source>
</evidence>
<dbReference type="Proteomes" id="UP000488956">
    <property type="component" value="Unassembled WGS sequence"/>
</dbReference>
<dbReference type="Proteomes" id="UP000433483">
    <property type="component" value="Unassembled WGS sequence"/>
</dbReference>
<name>A0A6A3D4E9_9STRA</name>